<keyword evidence="1" id="KW-1133">Transmembrane helix</keyword>
<dbReference type="Proteomes" id="UP000054997">
    <property type="component" value="Unassembled WGS sequence"/>
</dbReference>
<name>A0A0W0VP24_9GAMM</name>
<dbReference type="PATRIC" id="fig|45068.5.peg.1054"/>
<dbReference type="STRING" id="45068.Llon_0976"/>
<accession>A0A0W0VP24</accession>
<dbReference type="OrthoDB" id="5653824at2"/>
<dbReference type="RefSeq" id="WP_058528966.1">
    <property type="nucleotide sequence ID" value="NZ_CAAAHZ010000006.1"/>
</dbReference>
<keyword evidence="3" id="KW-1185">Reference proteome</keyword>
<keyword evidence="1" id="KW-0472">Membrane</keyword>
<evidence type="ECO:0000256" key="1">
    <source>
        <dbReference type="SAM" id="Phobius"/>
    </source>
</evidence>
<comment type="caution">
    <text evidence="2">The sequence shown here is derived from an EMBL/GenBank/DDBJ whole genome shotgun (WGS) entry which is preliminary data.</text>
</comment>
<reference evidence="2 3" key="1">
    <citation type="submission" date="2015-11" db="EMBL/GenBank/DDBJ databases">
        <title>Genomic analysis of 38 Legionella species identifies large and diverse effector repertoires.</title>
        <authorList>
            <person name="Burstein D."/>
            <person name="Amaro F."/>
            <person name="Zusman T."/>
            <person name="Lifshitz Z."/>
            <person name="Cohen O."/>
            <person name="Gilbert J.A."/>
            <person name="Pupko T."/>
            <person name="Shuman H.A."/>
            <person name="Segal G."/>
        </authorList>
    </citation>
    <scope>NUCLEOTIDE SEQUENCE [LARGE SCALE GENOMIC DNA]</scope>
    <source>
        <strain evidence="2 3">ATCC 49505</strain>
    </source>
</reference>
<dbReference type="AlphaFoldDB" id="A0A0W0VP24"/>
<dbReference type="EMBL" id="LNYK01000014">
    <property type="protein sequence ID" value="KTD21811.1"/>
    <property type="molecule type" value="Genomic_DNA"/>
</dbReference>
<evidence type="ECO:0000313" key="2">
    <source>
        <dbReference type="EMBL" id="KTD21811.1"/>
    </source>
</evidence>
<organism evidence="2 3">
    <name type="scientific">Legionella londiniensis</name>
    <dbReference type="NCBI Taxonomy" id="45068"/>
    <lineage>
        <taxon>Bacteria</taxon>
        <taxon>Pseudomonadati</taxon>
        <taxon>Pseudomonadota</taxon>
        <taxon>Gammaproteobacteria</taxon>
        <taxon>Legionellales</taxon>
        <taxon>Legionellaceae</taxon>
        <taxon>Legionella</taxon>
    </lineage>
</organism>
<sequence length="988" mass="112219">MKLIKNSSALHDLNGFIEKKLAELIKEEKIREQKERNNLGSKDKLTIGQESFKKNRAATAIQRLWRKRKIKQAFVKSPYETYLSLIEPQDEQRLLSSIMFGRHVAELQGASEQRIQNPYIHKKAFYHRDDNLSGALLEKLLSEFKISQLQKDENILIPVTLLKNTPVEEIAKNFFPKSGMTKEPKLIKDNEHAIGIIAIPRNNPNKNHIVRILRASGLIASPWEIAVNIKKNKDNISPIKTTKLDENLPKTTEELFKSNIIHKLSRIAENKRYPTQKIAKSLVKILKKMPKNLKPAAVQRISCMVDMANTFYEYDYPKFAFAVYAILHEVSLSLLEQNNKEGLNQGFDAFLEESQDTMLQSSGLDPKKLDKTSFIACPTMSGTNAYALAMKLALKMTKTSGNPPPVKVLKPSYFEFDYITKTTNKSDADIFVLSGGPIVNPEGLTPGVDINQFIKRNVIDKKRTKPTTLIIDATTTLYKNLALDEEVKELIYQGKLSIIIHESHQKFGMIHADQAQYGRMFALCSKEQFGSEIIDEMQSNAKEDYSKHLDLRIGAYISTSCGKVLEEIKQQHFTNGALLRNILIQASLASSKIVKHEDMLSNLEELYFVTSSHKELKEASKGIIEARDSFGHFGTVKARVADQFRLSPDASDDIDCLIQTAQIYLAHYFKPNHALELLVQNTKKSEKLSISEQIIAAALANNIINIVKVVNPSKSIPLMFALGNLMEHCDSLKGRQYYNKITKNYFELRQRIIQKYDVKNPKYFFTLTQILYNKNIELEDRHLKILSSNAVVSKIILENHEDLSNDAIVAILNLANDSLTDKQAKMMANNKKFCASIVKMHNAVEEIFLSLDNAPDKYQKAKYFSKKYFATSFKALENFHDEASKLAGDKNKLIDELNQAKDVYCKDVLGKDRSTGSKAMRYILKAAVNFIAALTFGVAHYINYKKTGQAVFFSGTNSQNRLRNLHKKLIEEYKDECQESKPSNSKNV</sequence>
<proteinExistence type="predicted"/>
<protein>
    <submittedName>
        <fullName evidence="2">Uncharacterized protein</fullName>
    </submittedName>
</protein>
<gene>
    <name evidence="2" type="ORF">Llon_0976</name>
</gene>
<evidence type="ECO:0000313" key="3">
    <source>
        <dbReference type="Proteomes" id="UP000054997"/>
    </source>
</evidence>
<keyword evidence="1" id="KW-0812">Transmembrane</keyword>
<feature type="transmembrane region" description="Helical" evidence="1">
    <location>
        <begin position="922"/>
        <end position="942"/>
    </location>
</feature>